<name>A0AAV7Z2D5_9EUKA</name>
<dbReference type="CDD" id="cd01425">
    <property type="entry name" value="RPS2"/>
    <property type="match status" value="1"/>
</dbReference>
<dbReference type="InterPro" id="IPR004843">
    <property type="entry name" value="Calcineurin-like_PHP"/>
</dbReference>
<feature type="transmembrane region" description="Helical" evidence="9">
    <location>
        <begin position="455"/>
        <end position="479"/>
    </location>
</feature>
<sequence>MENFRFFHHFLRDYFLVTIFLIVIVLGWPLSLIEWPEKYGKDDLELPKGYESDKYVMDQTTDRLLTFVQLSDTHLGFSKATEHKFERYLSKDRLLIKPNFHVLTGDITDGDNRTQHESDWILYQQLLEKYNISKDLWFDVQGNHDIYGILNQEDEDNYYYQYTPNKDKLKDCSRAYKFSYKAPFGTYDFLSLNFVHFPNPEYPYGLFGTDSVDLLDRFEEITDSWFVNHTFILSHYPIRTNLYSHKTVRSKKNMFDLLQEERIIAYLSGHIHSYENYLQKLDSKTNIIQASALALKWKDYRIVSIDNDIINFIETNLYEWPKILPTNPKNALFISKHEPLERIRKSTHIRALIYEKSGDSTIKSVLVKIDDKSVGYMTRPINKSAQPLWVMPWNAQDYEGDDLHNIKYIINFNDGSKPKEQQHNFSVVGQQESIKLQWNMDFLYRTNWNALRKPVFWIGFGFILMRLFLFSKILISFIFPKDFIPKFQHTLFDTLNNDQYNLFQSIILHFKITFWRHVQLSNLYWFYLCALAIFSIALPSMIFKVANNRAWLIVWLFRACAGGNCTEYTLTYFYASVFTYFVFLPALELIVDLEIINKEESPDYMTERYLIFRSLAHIIVFLFGSVFIVHVYKDNLGTTGYLLSFGQNKINKSQKNFKKKTKEKKQQQKKVKKAKKKVVELPSGHTYISKKQRNDDLKKMIACNCQVGTHNLEKQMGDYVYKRRKEGVYIINIAQAWEKLMFAARVIASIPNPEDVVLVSARPYGQRAILKFSKYLGVKALAGRFIPGTFTNQIQKAFLEPLLIIATDPRTDAQPIREASYANIPVICLCDTDSPLNFVDVAIPCNNKGKYSIGFIYWLLAREVLRLKGMSREKEWEVMPDLFFYRDQSEIEEQLEEEERKKREEEEARREQENESEPESEKSDNESSVEEVASSDNEEDAWGEEKWDEKEKEKGEEWND</sequence>
<dbReference type="SUPFAM" id="SSF52313">
    <property type="entry name" value="Ribosomal protein S2"/>
    <property type="match status" value="1"/>
</dbReference>
<evidence type="ECO:0000259" key="10">
    <source>
        <dbReference type="Pfam" id="PF00149"/>
    </source>
</evidence>
<feature type="transmembrane region" description="Helical" evidence="9">
    <location>
        <begin position="610"/>
        <end position="632"/>
    </location>
</feature>
<evidence type="ECO:0000256" key="4">
    <source>
        <dbReference type="ARBA" id="ARBA00022980"/>
    </source>
</evidence>
<evidence type="ECO:0000256" key="3">
    <source>
        <dbReference type="ARBA" id="ARBA00022490"/>
    </source>
</evidence>
<keyword evidence="7" id="KW-0175">Coiled coil</keyword>
<dbReference type="GO" id="GO:0022627">
    <property type="term" value="C:cytosolic small ribosomal subunit"/>
    <property type="evidence" value="ECO:0007669"/>
    <property type="project" value="UniProtKB-UniRule"/>
</dbReference>
<dbReference type="InterPro" id="IPR029052">
    <property type="entry name" value="Metallo-depent_PP-like"/>
</dbReference>
<keyword evidence="3 6" id="KW-0963">Cytoplasm</keyword>
<feature type="domain" description="Calcineurin-like phosphoesterase" evidence="10">
    <location>
        <begin position="66"/>
        <end position="274"/>
    </location>
</feature>
<comment type="subcellular location">
    <subcellularLocation>
        <location evidence="1 6">Cytoplasm</location>
    </subcellularLocation>
</comment>
<dbReference type="PANTHER" id="PTHR11489">
    <property type="entry name" value="40S RIBOSOMAL PROTEIN SA"/>
    <property type="match status" value="1"/>
</dbReference>
<dbReference type="NCBIfam" id="TIGR01012">
    <property type="entry name" value="uS2_euk_arch"/>
    <property type="match status" value="1"/>
</dbReference>
<feature type="transmembrane region" description="Helical" evidence="9">
    <location>
        <begin position="572"/>
        <end position="590"/>
    </location>
</feature>
<feature type="coiled-coil region" evidence="7">
    <location>
        <begin position="650"/>
        <end position="677"/>
    </location>
</feature>
<keyword evidence="5 6" id="KW-0687">Ribonucleoprotein</keyword>
<dbReference type="EMBL" id="JANTQA010000042">
    <property type="protein sequence ID" value="KAJ3435154.1"/>
    <property type="molecule type" value="Genomic_DNA"/>
</dbReference>
<comment type="function">
    <text evidence="6">Required for the assembly and/or stability of the 40S ribosomal subunit. Required for the processing of the 20S rRNA-precursor to mature 18S rRNA in a late step of the maturation of 40S ribosomal subunits.</text>
</comment>
<evidence type="ECO:0000256" key="5">
    <source>
        <dbReference type="ARBA" id="ARBA00023274"/>
    </source>
</evidence>
<feature type="transmembrane region" description="Helical" evidence="9">
    <location>
        <begin position="14"/>
        <end position="33"/>
    </location>
</feature>
<dbReference type="Proteomes" id="UP001146793">
    <property type="component" value="Unassembled WGS sequence"/>
</dbReference>
<accession>A0AAV7Z2D5</accession>
<evidence type="ECO:0000313" key="12">
    <source>
        <dbReference type="EMBL" id="KAJ3435154.1"/>
    </source>
</evidence>
<evidence type="ECO:0000259" key="11">
    <source>
        <dbReference type="Pfam" id="PF24384"/>
    </source>
</evidence>
<dbReference type="GO" id="GO:0000028">
    <property type="term" value="P:ribosomal small subunit assembly"/>
    <property type="evidence" value="ECO:0007669"/>
    <property type="project" value="UniProtKB-UniRule"/>
</dbReference>
<proteinExistence type="inferred from homology"/>
<dbReference type="Gene3D" id="3.40.50.10490">
    <property type="entry name" value="Glucose-6-phosphate isomerase like protein, domain 1"/>
    <property type="match status" value="1"/>
</dbReference>
<evidence type="ECO:0000256" key="8">
    <source>
        <dbReference type="SAM" id="MobiDB-lite"/>
    </source>
</evidence>
<keyword evidence="9" id="KW-0812">Transmembrane</keyword>
<evidence type="ECO:0000256" key="9">
    <source>
        <dbReference type="SAM" id="Phobius"/>
    </source>
</evidence>
<dbReference type="Pfam" id="PF00318">
    <property type="entry name" value="Ribosomal_S2"/>
    <property type="match status" value="1"/>
</dbReference>
<gene>
    <name evidence="12" type="ORF">M0812_02285</name>
</gene>
<dbReference type="GO" id="GO:0003735">
    <property type="term" value="F:structural constituent of ribosome"/>
    <property type="evidence" value="ECO:0007669"/>
    <property type="project" value="UniProtKB-UniRule"/>
</dbReference>
<dbReference type="Pfam" id="PF00149">
    <property type="entry name" value="Metallophos"/>
    <property type="match status" value="1"/>
</dbReference>
<feature type="compositionally biased region" description="Basic and acidic residues" evidence="8">
    <location>
        <begin position="943"/>
        <end position="960"/>
    </location>
</feature>
<dbReference type="InterPro" id="IPR056229">
    <property type="entry name" value="Ig_TMM62"/>
</dbReference>
<keyword evidence="9" id="KW-0472">Membrane</keyword>
<dbReference type="GO" id="GO:0006412">
    <property type="term" value="P:translation"/>
    <property type="evidence" value="ECO:0007669"/>
    <property type="project" value="UniProtKB-UniRule"/>
</dbReference>
<keyword evidence="4 6" id="KW-0689">Ribosomal protein</keyword>
<comment type="caution">
    <text evidence="12">The sequence shown here is derived from an EMBL/GenBank/DDBJ whole genome shotgun (WGS) entry which is preliminary data.</text>
</comment>
<dbReference type="GO" id="GO:0016787">
    <property type="term" value="F:hydrolase activity"/>
    <property type="evidence" value="ECO:0007669"/>
    <property type="project" value="InterPro"/>
</dbReference>
<dbReference type="FunFam" id="3.40.50.10490:FF:000012">
    <property type="entry name" value="40S ribosomal protein SA"/>
    <property type="match status" value="1"/>
</dbReference>
<dbReference type="InterPro" id="IPR005707">
    <property type="entry name" value="Ribosomal_uS2_euk/arc"/>
</dbReference>
<protein>
    <recommendedName>
        <fullName evidence="6">Small ribosomal subunit protein uS2</fullName>
    </recommendedName>
</protein>
<evidence type="ECO:0000256" key="2">
    <source>
        <dbReference type="ARBA" id="ARBA00006242"/>
    </source>
</evidence>
<evidence type="ECO:0000256" key="7">
    <source>
        <dbReference type="SAM" id="Coils"/>
    </source>
</evidence>
<evidence type="ECO:0000256" key="6">
    <source>
        <dbReference type="HAMAP-Rule" id="MF_03015"/>
    </source>
</evidence>
<feature type="region of interest" description="Disordered" evidence="8">
    <location>
        <begin position="895"/>
        <end position="960"/>
    </location>
</feature>
<comment type="subunit">
    <text evidence="6">Component of the small ribosomal subunit. Mature ribosomes consist of a small (40S) and a large (60S) subunit. The 40S subunit contains about 33 different proteins and 1 molecule of RNA (18S). The 60S subunit contains about 49 different proteins and 3 molecules of RNA (25S, 5.8S and 5S). Interacts with ribosomal protein S21.</text>
</comment>
<comment type="similarity">
    <text evidence="2 6">Belongs to the universal ribosomal protein uS2 family.</text>
</comment>
<reference evidence="12" key="1">
    <citation type="submission" date="2022-08" db="EMBL/GenBank/DDBJ databases">
        <title>Novel sulphate-reducing endosymbionts in the free-living metamonad Anaeramoeba.</title>
        <authorList>
            <person name="Jerlstrom-Hultqvist J."/>
            <person name="Cepicka I."/>
            <person name="Gallot-Lavallee L."/>
            <person name="Salas-Leiva D."/>
            <person name="Curtis B.A."/>
            <person name="Zahonova K."/>
            <person name="Pipaliya S."/>
            <person name="Dacks J."/>
            <person name="Roger A.J."/>
        </authorList>
    </citation>
    <scope>NUCLEOTIDE SEQUENCE</scope>
    <source>
        <strain evidence="12">Busselton2</strain>
    </source>
</reference>
<dbReference type="AlphaFoldDB" id="A0AAV7Z2D5"/>
<dbReference type="Gene3D" id="3.60.21.10">
    <property type="match status" value="1"/>
</dbReference>
<feature type="compositionally biased region" description="Basic and acidic residues" evidence="8">
    <location>
        <begin position="898"/>
        <end position="925"/>
    </location>
</feature>
<dbReference type="InterPro" id="IPR023591">
    <property type="entry name" value="Ribosomal_uS2_flav_dom_sf"/>
</dbReference>
<dbReference type="SUPFAM" id="SSF56300">
    <property type="entry name" value="Metallo-dependent phosphatases"/>
    <property type="match status" value="1"/>
</dbReference>
<keyword evidence="9" id="KW-1133">Transmembrane helix</keyword>
<evidence type="ECO:0000313" key="13">
    <source>
        <dbReference type="Proteomes" id="UP001146793"/>
    </source>
</evidence>
<evidence type="ECO:0000256" key="1">
    <source>
        <dbReference type="ARBA" id="ARBA00004496"/>
    </source>
</evidence>
<feature type="transmembrane region" description="Helical" evidence="9">
    <location>
        <begin position="524"/>
        <end position="543"/>
    </location>
</feature>
<organism evidence="12 13">
    <name type="scientific">Anaeramoeba flamelloides</name>
    <dbReference type="NCBI Taxonomy" id="1746091"/>
    <lineage>
        <taxon>Eukaryota</taxon>
        <taxon>Metamonada</taxon>
        <taxon>Anaeramoebidae</taxon>
        <taxon>Anaeramoeba</taxon>
    </lineage>
</organism>
<dbReference type="PRINTS" id="PR00395">
    <property type="entry name" value="RIBOSOMALS2"/>
</dbReference>
<feature type="domain" description="TMEM62 Ig-like" evidence="11">
    <location>
        <begin position="320"/>
        <end position="429"/>
    </location>
</feature>
<dbReference type="InterPro" id="IPR027498">
    <property type="entry name" value="Ribosomal_uS2_euk"/>
</dbReference>
<dbReference type="HAMAP" id="MF_03015">
    <property type="entry name" value="Ribosomal_S2_euk"/>
    <property type="match status" value="1"/>
</dbReference>
<dbReference type="InterPro" id="IPR001865">
    <property type="entry name" value="Ribosomal_uS2"/>
</dbReference>
<dbReference type="Pfam" id="PF24384">
    <property type="entry name" value="Ig_TMM62"/>
    <property type="match status" value="1"/>
</dbReference>